<dbReference type="AlphaFoldDB" id="A0A024TJV9"/>
<evidence type="ECO:0000256" key="4">
    <source>
        <dbReference type="SAM" id="MobiDB-lite"/>
    </source>
</evidence>
<keyword evidence="1" id="KW-0479">Metal-binding</keyword>
<dbReference type="PROSITE" id="PS01358">
    <property type="entry name" value="ZF_RANBP2_1"/>
    <property type="match status" value="1"/>
</dbReference>
<protein>
    <recommendedName>
        <fullName evidence="5">RanBP2-type domain-containing protein</fullName>
    </recommendedName>
</protein>
<dbReference type="eggNOG" id="ENOG502SFBN">
    <property type="taxonomic scope" value="Eukaryota"/>
</dbReference>
<reference evidence="6" key="1">
    <citation type="submission" date="2013-12" db="EMBL/GenBank/DDBJ databases">
        <title>The Genome Sequence of Aphanomyces invadans NJM9701.</title>
        <authorList>
            <consortium name="The Broad Institute Genomics Platform"/>
            <person name="Russ C."/>
            <person name="Tyler B."/>
            <person name="van West P."/>
            <person name="Dieguez-Uribeondo J."/>
            <person name="Young S.K."/>
            <person name="Zeng Q."/>
            <person name="Gargeya S."/>
            <person name="Fitzgerald M."/>
            <person name="Abouelleil A."/>
            <person name="Alvarado L."/>
            <person name="Chapman S.B."/>
            <person name="Gainer-Dewar J."/>
            <person name="Goldberg J."/>
            <person name="Griggs A."/>
            <person name="Gujja S."/>
            <person name="Hansen M."/>
            <person name="Howarth C."/>
            <person name="Imamovic A."/>
            <person name="Ireland A."/>
            <person name="Larimer J."/>
            <person name="McCowan C."/>
            <person name="Murphy C."/>
            <person name="Pearson M."/>
            <person name="Poon T.W."/>
            <person name="Priest M."/>
            <person name="Roberts A."/>
            <person name="Saif S."/>
            <person name="Shea T."/>
            <person name="Sykes S."/>
            <person name="Wortman J."/>
            <person name="Nusbaum C."/>
            <person name="Birren B."/>
        </authorList>
    </citation>
    <scope>NUCLEOTIDE SEQUENCE [LARGE SCALE GENOMIC DNA]</scope>
    <source>
        <strain evidence="6">NJM9701</strain>
    </source>
</reference>
<name>A0A024TJV9_9STRA</name>
<gene>
    <name evidence="6" type="ORF">H310_12417</name>
</gene>
<dbReference type="VEuPathDB" id="FungiDB:H310_12417"/>
<sequence>MTTWRVADDDPTAAVVQLAIQRMGSATSTGISTSQIDHVVSYMTGQHWLATAADLRVALNNPTQWTALEVPVRLKLALEEVLQEWDTIQEVYPSAKWEQAAVYTGESAGEAVPNEISGMDKDGDASVESTDGSWRCLRCTYQNQYQDSFCVVCYEHYSVSVVLEAPVTPTAPDFDAIVCAMPIAEEIPPVPPMHSLGDVSPTPPPPIPLVLTATTASTPVAPSSALDDSLSEHFKALAFNKPPSPKSKPSPQMDEAGGVHSQRRAEPV</sequence>
<dbReference type="InterPro" id="IPR001876">
    <property type="entry name" value="Znf_RanBP2"/>
</dbReference>
<accession>A0A024TJV9</accession>
<evidence type="ECO:0000259" key="5">
    <source>
        <dbReference type="PROSITE" id="PS01358"/>
    </source>
</evidence>
<evidence type="ECO:0000256" key="3">
    <source>
        <dbReference type="ARBA" id="ARBA00022833"/>
    </source>
</evidence>
<evidence type="ECO:0000256" key="1">
    <source>
        <dbReference type="ARBA" id="ARBA00022723"/>
    </source>
</evidence>
<keyword evidence="3" id="KW-0862">Zinc</keyword>
<proteinExistence type="predicted"/>
<dbReference type="GO" id="GO:0008270">
    <property type="term" value="F:zinc ion binding"/>
    <property type="evidence" value="ECO:0007669"/>
    <property type="project" value="UniProtKB-KW"/>
</dbReference>
<dbReference type="RefSeq" id="XP_008877688.1">
    <property type="nucleotide sequence ID" value="XM_008879466.1"/>
</dbReference>
<dbReference type="OrthoDB" id="71257at2759"/>
<dbReference type="EMBL" id="KI913990">
    <property type="protein sequence ID" value="ETV93647.1"/>
    <property type="molecule type" value="Genomic_DNA"/>
</dbReference>
<evidence type="ECO:0000256" key="2">
    <source>
        <dbReference type="ARBA" id="ARBA00022771"/>
    </source>
</evidence>
<dbReference type="GeneID" id="20089467"/>
<evidence type="ECO:0000313" key="6">
    <source>
        <dbReference type="EMBL" id="ETV93647.1"/>
    </source>
</evidence>
<feature type="domain" description="RanBP2-type" evidence="5">
    <location>
        <begin position="134"/>
        <end position="153"/>
    </location>
</feature>
<keyword evidence="2" id="KW-0863">Zinc-finger</keyword>
<organism evidence="6">
    <name type="scientific">Aphanomyces invadans</name>
    <dbReference type="NCBI Taxonomy" id="157072"/>
    <lineage>
        <taxon>Eukaryota</taxon>
        <taxon>Sar</taxon>
        <taxon>Stramenopiles</taxon>
        <taxon>Oomycota</taxon>
        <taxon>Saprolegniomycetes</taxon>
        <taxon>Saprolegniales</taxon>
        <taxon>Verrucalvaceae</taxon>
        <taxon>Aphanomyces</taxon>
    </lineage>
</organism>
<feature type="region of interest" description="Disordered" evidence="4">
    <location>
        <begin position="237"/>
        <end position="268"/>
    </location>
</feature>